<dbReference type="PRINTS" id="PR00039">
    <property type="entry name" value="HTHLYSR"/>
</dbReference>
<keyword evidence="7" id="KW-1185">Reference proteome</keyword>
<gene>
    <name evidence="6" type="primary">argP</name>
    <name evidence="6" type="ORF">GMJLKIPL_5883</name>
</gene>
<evidence type="ECO:0000259" key="5">
    <source>
        <dbReference type="PROSITE" id="PS50931"/>
    </source>
</evidence>
<dbReference type="Gene3D" id="3.40.190.10">
    <property type="entry name" value="Periplasmic binding protein-like II"/>
    <property type="match status" value="2"/>
</dbReference>
<protein>
    <submittedName>
        <fullName evidence="6">HTH-type transcriptional regulator ArgP</fullName>
    </submittedName>
</protein>
<accession>A0ABQ4SL30</accession>
<evidence type="ECO:0000313" key="7">
    <source>
        <dbReference type="Proteomes" id="UP001055153"/>
    </source>
</evidence>
<dbReference type="EMBL" id="BPQQ01000096">
    <property type="protein sequence ID" value="GJE03926.1"/>
    <property type="molecule type" value="Genomic_DNA"/>
</dbReference>
<reference evidence="6" key="1">
    <citation type="journal article" date="2021" name="Front. Microbiol.">
        <title>Comprehensive Comparative Genomics and Phenotyping of Methylobacterium Species.</title>
        <authorList>
            <person name="Alessa O."/>
            <person name="Ogura Y."/>
            <person name="Fujitani Y."/>
            <person name="Takami H."/>
            <person name="Hayashi T."/>
            <person name="Sahin N."/>
            <person name="Tani A."/>
        </authorList>
    </citation>
    <scope>NUCLEOTIDE SEQUENCE</scope>
    <source>
        <strain evidence="6">DSM 17168</strain>
    </source>
</reference>
<name>A0ABQ4SL30_9HYPH</name>
<dbReference type="SUPFAM" id="SSF53850">
    <property type="entry name" value="Periplasmic binding protein-like II"/>
    <property type="match status" value="1"/>
</dbReference>
<keyword evidence="3" id="KW-0238">DNA-binding</keyword>
<dbReference type="Pfam" id="PF03466">
    <property type="entry name" value="LysR_substrate"/>
    <property type="match status" value="1"/>
</dbReference>
<dbReference type="RefSeq" id="WP_238241298.1">
    <property type="nucleotide sequence ID" value="NZ_BPQQ01000096.1"/>
</dbReference>
<reference evidence="6" key="2">
    <citation type="submission" date="2021-08" db="EMBL/GenBank/DDBJ databases">
        <authorList>
            <person name="Tani A."/>
            <person name="Ola A."/>
            <person name="Ogura Y."/>
            <person name="Katsura K."/>
            <person name="Hayashi T."/>
        </authorList>
    </citation>
    <scope>NUCLEOTIDE SEQUENCE</scope>
    <source>
        <strain evidence="6">DSM 17168</strain>
    </source>
</reference>
<dbReference type="Proteomes" id="UP001055153">
    <property type="component" value="Unassembled WGS sequence"/>
</dbReference>
<evidence type="ECO:0000256" key="4">
    <source>
        <dbReference type="ARBA" id="ARBA00023163"/>
    </source>
</evidence>
<evidence type="ECO:0000256" key="2">
    <source>
        <dbReference type="ARBA" id="ARBA00023015"/>
    </source>
</evidence>
<dbReference type="InterPro" id="IPR036388">
    <property type="entry name" value="WH-like_DNA-bd_sf"/>
</dbReference>
<dbReference type="InterPro" id="IPR000847">
    <property type="entry name" value="LysR_HTH_N"/>
</dbReference>
<organism evidence="6 7">
    <name type="scientific">Methylobacterium isbiliense</name>
    <dbReference type="NCBI Taxonomy" id="315478"/>
    <lineage>
        <taxon>Bacteria</taxon>
        <taxon>Pseudomonadati</taxon>
        <taxon>Pseudomonadota</taxon>
        <taxon>Alphaproteobacteria</taxon>
        <taxon>Hyphomicrobiales</taxon>
        <taxon>Methylobacteriaceae</taxon>
        <taxon>Methylobacterium</taxon>
    </lineage>
</organism>
<evidence type="ECO:0000256" key="1">
    <source>
        <dbReference type="ARBA" id="ARBA00009437"/>
    </source>
</evidence>
<dbReference type="PROSITE" id="PS50931">
    <property type="entry name" value="HTH_LYSR"/>
    <property type="match status" value="1"/>
</dbReference>
<dbReference type="PANTHER" id="PTHR30579">
    <property type="entry name" value="TRANSCRIPTIONAL REGULATOR"/>
    <property type="match status" value="1"/>
</dbReference>
<dbReference type="PANTHER" id="PTHR30579:SF7">
    <property type="entry name" value="HTH-TYPE TRANSCRIPTIONAL REGULATOR LRHA-RELATED"/>
    <property type="match status" value="1"/>
</dbReference>
<dbReference type="InterPro" id="IPR050176">
    <property type="entry name" value="LTTR"/>
</dbReference>
<dbReference type="Gene3D" id="1.10.10.10">
    <property type="entry name" value="Winged helix-like DNA-binding domain superfamily/Winged helix DNA-binding domain"/>
    <property type="match status" value="1"/>
</dbReference>
<comment type="caution">
    <text evidence="6">The sequence shown here is derived from an EMBL/GenBank/DDBJ whole genome shotgun (WGS) entry which is preliminary data.</text>
</comment>
<proteinExistence type="inferred from homology"/>
<dbReference type="SUPFAM" id="SSF46785">
    <property type="entry name" value="Winged helix' DNA-binding domain"/>
    <property type="match status" value="1"/>
</dbReference>
<comment type="similarity">
    <text evidence="1">Belongs to the LysR transcriptional regulatory family.</text>
</comment>
<dbReference type="InterPro" id="IPR005119">
    <property type="entry name" value="LysR_subst-bd"/>
</dbReference>
<dbReference type="InterPro" id="IPR036390">
    <property type="entry name" value="WH_DNA-bd_sf"/>
</dbReference>
<feature type="domain" description="HTH lysR-type" evidence="5">
    <location>
        <begin position="5"/>
        <end position="64"/>
    </location>
</feature>
<evidence type="ECO:0000256" key="3">
    <source>
        <dbReference type="ARBA" id="ARBA00023125"/>
    </source>
</evidence>
<evidence type="ECO:0000313" key="6">
    <source>
        <dbReference type="EMBL" id="GJE03926.1"/>
    </source>
</evidence>
<keyword evidence="2" id="KW-0805">Transcription regulation</keyword>
<sequence length="291" mass="31679">MMPPLDADLLRSFVAVVDAGGFTRASERLNLTQSTVSQQIRKLEAAAGRQLLTRDRTGSGAQPTEPGELLLGYARRILALSAEVQEAMRAPEAPRTVRLGVPEDFAGRRLIEILSAFARDAPQIRLDTISGWGADMRRRLEAGEVDLALVKREPGEGQSLAVWPERLLWIAGRTARIEAAPVPLAVFPPGCIYRARIIDALERQGRSWRIAYASQGLMGVQAAVASGLGISLLSADALLPEHRRLTTQDGFDEPRPTELALVAQARRMAPAVRSVADFLTHVVGEVVLRQD</sequence>
<keyword evidence="4" id="KW-0804">Transcription</keyword>
<dbReference type="Pfam" id="PF00126">
    <property type="entry name" value="HTH_1"/>
    <property type="match status" value="1"/>
</dbReference>